<gene>
    <name evidence="1" type="ORF">PILCRDRAFT_432457</name>
</gene>
<evidence type="ECO:0000313" key="2">
    <source>
        <dbReference type="Proteomes" id="UP000054166"/>
    </source>
</evidence>
<dbReference type="AlphaFoldDB" id="A0A0C3FH32"/>
<accession>A0A0C3FH32</accession>
<proteinExistence type="predicted"/>
<dbReference type="HOGENOM" id="CLU_2038913_0_0_1"/>
<protein>
    <submittedName>
        <fullName evidence="1">Uncharacterized protein</fullName>
    </submittedName>
</protein>
<reference evidence="2" key="2">
    <citation type="submission" date="2015-01" db="EMBL/GenBank/DDBJ databases">
        <title>Evolutionary Origins and Diversification of the Mycorrhizal Mutualists.</title>
        <authorList>
            <consortium name="DOE Joint Genome Institute"/>
            <consortium name="Mycorrhizal Genomics Consortium"/>
            <person name="Kohler A."/>
            <person name="Kuo A."/>
            <person name="Nagy L.G."/>
            <person name="Floudas D."/>
            <person name="Copeland A."/>
            <person name="Barry K.W."/>
            <person name="Cichocki N."/>
            <person name="Veneault-Fourrey C."/>
            <person name="LaButti K."/>
            <person name="Lindquist E.A."/>
            <person name="Lipzen A."/>
            <person name="Lundell T."/>
            <person name="Morin E."/>
            <person name="Murat C."/>
            <person name="Riley R."/>
            <person name="Ohm R."/>
            <person name="Sun H."/>
            <person name="Tunlid A."/>
            <person name="Henrissat B."/>
            <person name="Grigoriev I.V."/>
            <person name="Hibbett D.S."/>
            <person name="Martin F."/>
        </authorList>
    </citation>
    <scope>NUCLEOTIDE SEQUENCE [LARGE SCALE GENOMIC DNA]</scope>
    <source>
        <strain evidence="2">F 1598</strain>
    </source>
</reference>
<dbReference type="EMBL" id="KN832990">
    <property type="protein sequence ID" value="KIM83650.1"/>
    <property type="molecule type" value="Genomic_DNA"/>
</dbReference>
<name>A0A0C3FH32_PILCF</name>
<dbReference type="InParanoid" id="A0A0C3FH32"/>
<reference evidence="1 2" key="1">
    <citation type="submission" date="2014-04" db="EMBL/GenBank/DDBJ databases">
        <authorList>
            <consortium name="DOE Joint Genome Institute"/>
            <person name="Kuo A."/>
            <person name="Tarkka M."/>
            <person name="Buscot F."/>
            <person name="Kohler A."/>
            <person name="Nagy L.G."/>
            <person name="Floudas D."/>
            <person name="Copeland A."/>
            <person name="Barry K.W."/>
            <person name="Cichocki N."/>
            <person name="Veneault-Fourrey C."/>
            <person name="LaButti K."/>
            <person name="Lindquist E.A."/>
            <person name="Lipzen A."/>
            <person name="Lundell T."/>
            <person name="Morin E."/>
            <person name="Murat C."/>
            <person name="Sun H."/>
            <person name="Tunlid A."/>
            <person name="Henrissat B."/>
            <person name="Grigoriev I.V."/>
            <person name="Hibbett D.S."/>
            <person name="Martin F."/>
            <person name="Nordberg H.P."/>
            <person name="Cantor M.N."/>
            <person name="Hua S.X."/>
        </authorList>
    </citation>
    <scope>NUCLEOTIDE SEQUENCE [LARGE SCALE GENOMIC DNA]</scope>
    <source>
        <strain evidence="1 2">F 1598</strain>
    </source>
</reference>
<evidence type="ECO:0000313" key="1">
    <source>
        <dbReference type="EMBL" id="KIM83650.1"/>
    </source>
</evidence>
<organism evidence="1 2">
    <name type="scientific">Piloderma croceum (strain F 1598)</name>
    <dbReference type="NCBI Taxonomy" id="765440"/>
    <lineage>
        <taxon>Eukaryota</taxon>
        <taxon>Fungi</taxon>
        <taxon>Dikarya</taxon>
        <taxon>Basidiomycota</taxon>
        <taxon>Agaricomycotina</taxon>
        <taxon>Agaricomycetes</taxon>
        <taxon>Agaricomycetidae</taxon>
        <taxon>Atheliales</taxon>
        <taxon>Atheliaceae</taxon>
        <taxon>Piloderma</taxon>
    </lineage>
</organism>
<dbReference type="OrthoDB" id="194358at2759"/>
<sequence>MPFCMDNSVLDGVIPLRSASSGGHENLIDKEVDVNASRYPPAAVQTSSGLYSYTPHVHQANNHRLIPEMPAGKSGRPRVAGQWGLSRRIGSQHVNQSIDHALNSLKRYRSAPAAEPASPLG</sequence>
<keyword evidence="2" id="KW-1185">Reference proteome</keyword>
<dbReference type="Proteomes" id="UP000054166">
    <property type="component" value="Unassembled WGS sequence"/>
</dbReference>